<dbReference type="SUPFAM" id="SSF88659">
    <property type="entry name" value="Sigma3 and sigma4 domains of RNA polymerase sigma factors"/>
    <property type="match status" value="1"/>
</dbReference>
<evidence type="ECO:0000313" key="3">
    <source>
        <dbReference type="Proteomes" id="UP001629244"/>
    </source>
</evidence>
<comment type="caution">
    <text evidence="2">The sequence shown here is derived from an EMBL/GenBank/DDBJ whole genome shotgun (WGS) entry which is preliminary data.</text>
</comment>
<dbReference type="Pfam" id="PF08281">
    <property type="entry name" value="Sigma70_r4_2"/>
    <property type="match status" value="1"/>
</dbReference>
<name>A0ABW8YMI4_9SPHN</name>
<feature type="domain" description="RNA polymerase sigma factor 70 region 4 type 2" evidence="1">
    <location>
        <begin position="11"/>
        <end position="60"/>
    </location>
</feature>
<dbReference type="InterPro" id="IPR013249">
    <property type="entry name" value="RNA_pol_sigma70_r4_t2"/>
</dbReference>
<proteinExistence type="predicted"/>
<dbReference type="Proteomes" id="UP001629244">
    <property type="component" value="Unassembled WGS sequence"/>
</dbReference>
<protein>
    <submittedName>
        <fullName evidence="2">Sigma-70 region 4 domain-containing protein</fullName>
    </submittedName>
</protein>
<dbReference type="RefSeq" id="WP_408077406.1">
    <property type="nucleotide sequence ID" value="NZ_JBELQC010000001.1"/>
</dbReference>
<organism evidence="2 3">
    <name type="scientific">Sphingomonas plantiphila</name>
    <dbReference type="NCBI Taxonomy" id="3163295"/>
    <lineage>
        <taxon>Bacteria</taxon>
        <taxon>Pseudomonadati</taxon>
        <taxon>Pseudomonadota</taxon>
        <taxon>Alphaproteobacteria</taxon>
        <taxon>Sphingomonadales</taxon>
        <taxon>Sphingomonadaceae</taxon>
        <taxon>Sphingomonas</taxon>
    </lineage>
</organism>
<dbReference type="InterPro" id="IPR013324">
    <property type="entry name" value="RNA_pol_sigma_r3/r4-like"/>
</dbReference>
<dbReference type="InterPro" id="IPR036388">
    <property type="entry name" value="WH-like_DNA-bd_sf"/>
</dbReference>
<keyword evidence="3" id="KW-1185">Reference proteome</keyword>
<evidence type="ECO:0000259" key="1">
    <source>
        <dbReference type="Pfam" id="PF08281"/>
    </source>
</evidence>
<dbReference type="Gene3D" id="1.10.10.10">
    <property type="entry name" value="Winged helix-like DNA-binding domain superfamily/Winged helix DNA-binding domain"/>
    <property type="match status" value="1"/>
</dbReference>
<reference evidence="2 3" key="1">
    <citation type="submission" date="2024-06" db="EMBL/GenBank/DDBJ databases">
        <authorList>
            <person name="Kaempfer P."/>
            <person name="Viver T."/>
        </authorList>
    </citation>
    <scope>NUCLEOTIDE SEQUENCE [LARGE SCALE GENOMIC DNA]</scope>
    <source>
        <strain evidence="2 3">ST-64</strain>
    </source>
</reference>
<accession>A0ABW8YMI4</accession>
<sequence length="79" mass="9724">MNDTPDPRTLKRLRRAIRRLPRDQHAVFCAVRYEDLDYEQVAARTGLTIREVEHLLAQALFAIMRDMDRTPRRRWWRFW</sequence>
<evidence type="ECO:0000313" key="2">
    <source>
        <dbReference type="EMBL" id="MFL9840470.1"/>
    </source>
</evidence>
<gene>
    <name evidence="2" type="ORF">ABS767_05790</name>
</gene>
<dbReference type="EMBL" id="JBELQC010000001">
    <property type="protein sequence ID" value="MFL9840470.1"/>
    <property type="molecule type" value="Genomic_DNA"/>
</dbReference>